<feature type="non-terminal residue" evidence="3">
    <location>
        <position position="1"/>
    </location>
</feature>
<dbReference type="Proteomes" id="UP000270343">
    <property type="component" value="Unassembled WGS sequence"/>
</dbReference>
<dbReference type="OrthoDB" id="52928at2"/>
<dbReference type="InterPro" id="IPR012337">
    <property type="entry name" value="RNaseH-like_sf"/>
</dbReference>
<proteinExistence type="predicted"/>
<feature type="domain" description="Integrase catalytic" evidence="2">
    <location>
        <begin position="1"/>
        <end position="55"/>
    </location>
</feature>
<keyword evidence="4" id="KW-1185">Reference proteome</keyword>
<name>A0A3A9ZVL5_9ACTN</name>
<feature type="compositionally biased region" description="Basic and acidic residues" evidence="1">
    <location>
        <begin position="56"/>
        <end position="83"/>
    </location>
</feature>
<dbReference type="SUPFAM" id="SSF53098">
    <property type="entry name" value="Ribonuclease H-like"/>
    <property type="match status" value="1"/>
</dbReference>
<evidence type="ECO:0000313" key="3">
    <source>
        <dbReference type="EMBL" id="RKN52528.1"/>
    </source>
</evidence>
<protein>
    <submittedName>
        <fullName evidence="3">Integrase</fullName>
    </submittedName>
</protein>
<organism evidence="3 4">
    <name type="scientific">Streptomyces klenkii</name>
    <dbReference type="NCBI Taxonomy" id="1420899"/>
    <lineage>
        <taxon>Bacteria</taxon>
        <taxon>Bacillati</taxon>
        <taxon>Actinomycetota</taxon>
        <taxon>Actinomycetes</taxon>
        <taxon>Kitasatosporales</taxon>
        <taxon>Streptomycetaceae</taxon>
        <taxon>Streptomyces</taxon>
    </lineage>
</organism>
<dbReference type="GO" id="GO:0015074">
    <property type="term" value="P:DNA integration"/>
    <property type="evidence" value="ECO:0007669"/>
    <property type="project" value="InterPro"/>
</dbReference>
<dbReference type="Pfam" id="PF13683">
    <property type="entry name" value="rve_3"/>
    <property type="match status" value="1"/>
</dbReference>
<dbReference type="InterPro" id="IPR001584">
    <property type="entry name" value="Integrase_cat-core"/>
</dbReference>
<sequence>PNDQAWIESLFGHVKGEWPHLEKIRDPHDLEAELDAVRAEYNTVRLHAGIGYVTPDDEHTGRGDTIRSARTEGLRQAHADRIAYRRKQHHES</sequence>
<dbReference type="AlphaFoldDB" id="A0A3A9ZVL5"/>
<comment type="caution">
    <text evidence="3">The sequence shown here is derived from an EMBL/GenBank/DDBJ whole genome shotgun (WGS) entry which is preliminary data.</text>
</comment>
<feature type="region of interest" description="Disordered" evidence="1">
    <location>
        <begin position="52"/>
        <end position="92"/>
    </location>
</feature>
<evidence type="ECO:0000313" key="4">
    <source>
        <dbReference type="Proteomes" id="UP000270343"/>
    </source>
</evidence>
<reference evidence="3 4" key="1">
    <citation type="journal article" date="2015" name="Antonie Van Leeuwenhoek">
        <title>Streptomyces klenkii sp. nov., isolated from deep marine sediment.</title>
        <authorList>
            <person name="Veyisoglu A."/>
            <person name="Sahin N."/>
        </authorList>
    </citation>
    <scope>NUCLEOTIDE SEQUENCE [LARGE SCALE GENOMIC DNA]</scope>
    <source>
        <strain evidence="3 4">KCTC 29202</strain>
    </source>
</reference>
<gene>
    <name evidence="3" type="ORF">D7231_35185</name>
</gene>
<dbReference type="EMBL" id="RBAM01000131">
    <property type="protein sequence ID" value="RKN52528.1"/>
    <property type="molecule type" value="Genomic_DNA"/>
</dbReference>
<evidence type="ECO:0000259" key="2">
    <source>
        <dbReference type="Pfam" id="PF13683"/>
    </source>
</evidence>
<accession>A0A3A9ZVL5</accession>
<evidence type="ECO:0000256" key="1">
    <source>
        <dbReference type="SAM" id="MobiDB-lite"/>
    </source>
</evidence>
<dbReference type="RefSeq" id="WP_147449903.1">
    <property type="nucleotide sequence ID" value="NZ_RBAM01000131.1"/>
</dbReference>